<dbReference type="InterPro" id="IPR025458">
    <property type="entry name" value="DUF4278"/>
</dbReference>
<comment type="caution">
    <text evidence="1">The sequence shown here is derived from an EMBL/GenBank/DDBJ whole genome shotgun (WGS) entry which is preliminary data.</text>
</comment>
<protein>
    <recommendedName>
        <fullName evidence="3">DUF4278 domain-containing protein</fullName>
    </recommendedName>
</protein>
<keyword evidence="2" id="KW-1185">Reference proteome</keyword>
<evidence type="ECO:0000313" key="2">
    <source>
        <dbReference type="Proteomes" id="UP000282574"/>
    </source>
</evidence>
<dbReference type="RefSeq" id="WP_106171043.1">
    <property type="nucleotide sequence ID" value="NZ_JAVKZF010000004.1"/>
</dbReference>
<dbReference type="Proteomes" id="UP000282574">
    <property type="component" value="Unassembled WGS sequence"/>
</dbReference>
<dbReference type="Pfam" id="PF14105">
    <property type="entry name" value="DUF4278"/>
    <property type="match status" value="1"/>
</dbReference>
<evidence type="ECO:0000313" key="1">
    <source>
        <dbReference type="EMBL" id="RUT04540.1"/>
    </source>
</evidence>
<organism evidence="1 2">
    <name type="scientific">Chroococcidiopsis cubana SAG 39.79</name>
    <dbReference type="NCBI Taxonomy" id="388085"/>
    <lineage>
        <taxon>Bacteria</taxon>
        <taxon>Bacillati</taxon>
        <taxon>Cyanobacteriota</taxon>
        <taxon>Cyanophyceae</taxon>
        <taxon>Chroococcidiopsidales</taxon>
        <taxon>Chroococcidiopsidaceae</taxon>
        <taxon>Chroococcidiopsis</taxon>
    </lineage>
</organism>
<dbReference type="EMBL" id="RSCK01000084">
    <property type="protein sequence ID" value="RUT04540.1"/>
    <property type="molecule type" value="Genomic_DNA"/>
</dbReference>
<sequence length="101" mass="11678">MNLIYRAMIYERNPDKLPDRPFQQVREAGAAYNLSYRGVTYRVDPNIKQSEVFVKPAAYELIYRGMTYSVNRNEQGKVIAITSSANCSLKWLITLRKLVLS</sequence>
<evidence type="ECO:0008006" key="3">
    <source>
        <dbReference type="Google" id="ProtNLM"/>
    </source>
</evidence>
<dbReference type="AlphaFoldDB" id="A0AB37UBG9"/>
<proteinExistence type="predicted"/>
<name>A0AB37UBG9_9CYAN</name>
<reference evidence="1 2" key="1">
    <citation type="journal article" date="2019" name="Genome Biol. Evol.">
        <title>Day and night: Metabolic profiles and evolutionary relationships of six axenic non-marine cyanobacteria.</title>
        <authorList>
            <person name="Will S.E."/>
            <person name="Henke P."/>
            <person name="Boedeker C."/>
            <person name="Huang S."/>
            <person name="Brinkmann H."/>
            <person name="Rohde M."/>
            <person name="Jarek M."/>
            <person name="Friedl T."/>
            <person name="Seufert S."/>
            <person name="Schumacher M."/>
            <person name="Overmann J."/>
            <person name="Neumann-Schaal M."/>
            <person name="Petersen J."/>
        </authorList>
    </citation>
    <scope>NUCLEOTIDE SEQUENCE [LARGE SCALE GENOMIC DNA]</scope>
    <source>
        <strain evidence="1 2">SAG 39.79</strain>
    </source>
</reference>
<accession>A0AB37UBG9</accession>
<gene>
    <name evidence="1" type="ORF">DSM107010_57200</name>
</gene>